<keyword evidence="3" id="KW-0804">Transcription</keyword>
<sequence length="148" mass="15935">MAVTVLRPVLVEPAEDQSAGLVRLEDMTPPSAGAPCPVRDVLDRLGDAWSLLVVLRLGVGPARFNQLRRSVDGISQRMLTVTLRSLERDGLVSRTVFPTTPPQVEYALTPLGASLHGPIGALSRWASMHQATIQDARRRYDGAAAAAE</sequence>
<dbReference type="InterPro" id="IPR036390">
    <property type="entry name" value="WH_DNA-bd_sf"/>
</dbReference>
<dbReference type="PANTHER" id="PTHR33204">
    <property type="entry name" value="TRANSCRIPTIONAL REGULATOR, MARR FAMILY"/>
    <property type="match status" value="1"/>
</dbReference>
<protein>
    <submittedName>
        <fullName evidence="5">DNA-binding HxlR family transcriptional regulator</fullName>
    </submittedName>
</protein>
<dbReference type="InterPro" id="IPR002577">
    <property type="entry name" value="HTH_HxlR"/>
</dbReference>
<evidence type="ECO:0000256" key="3">
    <source>
        <dbReference type="ARBA" id="ARBA00023163"/>
    </source>
</evidence>
<reference evidence="5 6" key="1">
    <citation type="submission" date="2020-08" db="EMBL/GenBank/DDBJ databases">
        <title>Genomic Encyclopedia of Type Strains, Phase IV (KMG-IV): sequencing the most valuable type-strain genomes for metagenomic binning, comparative biology and taxonomic classification.</title>
        <authorList>
            <person name="Goeker M."/>
        </authorList>
    </citation>
    <scope>NUCLEOTIDE SEQUENCE [LARGE SCALE GENOMIC DNA]</scope>
    <source>
        <strain evidence="5 6">DSM 16268</strain>
    </source>
</reference>
<comment type="caution">
    <text evidence="5">The sequence shown here is derived from an EMBL/GenBank/DDBJ whole genome shotgun (WGS) entry which is preliminary data.</text>
</comment>
<dbReference type="Proteomes" id="UP000523821">
    <property type="component" value="Unassembled WGS sequence"/>
</dbReference>
<dbReference type="Gene3D" id="1.10.10.10">
    <property type="entry name" value="Winged helix-like DNA-binding domain superfamily/Winged helix DNA-binding domain"/>
    <property type="match status" value="1"/>
</dbReference>
<name>A0A7W9L3A1_9HYPH</name>
<evidence type="ECO:0000313" key="6">
    <source>
        <dbReference type="Proteomes" id="UP000523821"/>
    </source>
</evidence>
<proteinExistence type="predicted"/>
<dbReference type="Pfam" id="PF01638">
    <property type="entry name" value="HxlR"/>
    <property type="match status" value="1"/>
</dbReference>
<evidence type="ECO:0000256" key="2">
    <source>
        <dbReference type="ARBA" id="ARBA00023125"/>
    </source>
</evidence>
<evidence type="ECO:0000313" key="5">
    <source>
        <dbReference type="EMBL" id="MBB5754284.1"/>
    </source>
</evidence>
<dbReference type="EMBL" id="JACHOO010000007">
    <property type="protein sequence ID" value="MBB5754284.1"/>
    <property type="molecule type" value="Genomic_DNA"/>
</dbReference>
<organism evidence="5 6">
    <name type="scientific">Prosthecomicrobium pneumaticum</name>
    <dbReference type="NCBI Taxonomy" id="81895"/>
    <lineage>
        <taxon>Bacteria</taxon>
        <taxon>Pseudomonadati</taxon>
        <taxon>Pseudomonadota</taxon>
        <taxon>Alphaproteobacteria</taxon>
        <taxon>Hyphomicrobiales</taxon>
        <taxon>Kaistiaceae</taxon>
        <taxon>Prosthecomicrobium</taxon>
    </lineage>
</organism>
<accession>A0A7W9L3A1</accession>
<dbReference type="InterPro" id="IPR036388">
    <property type="entry name" value="WH-like_DNA-bd_sf"/>
</dbReference>
<dbReference type="SUPFAM" id="SSF46785">
    <property type="entry name" value="Winged helix' DNA-binding domain"/>
    <property type="match status" value="1"/>
</dbReference>
<dbReference type="AlphaFoldDB" id="A0A7W9L3A1"/>
<keyword evidence="2 5" id="KW-0238">DNA-binding</keyword>
<dbReference type="PROSITE" id="PS51118">
    <property type="entry name" value="HTH_HXLR"/>
    <property type="match status" value="1"/>
</dbReference>
<keyword evidence="1" id="KW-0805">Transcription regulation</keyword>
<evidence type="ECO:0000259" key="4">
    <source>
        <dbReference type="PROSITE" id="PS51118"/>
    </source>
</evidence>
<feature type="domain" description="HTH hxlR-type" evidence="4">
    <location>
        <begin position="36"/>
        <end position="134"/>
    </location>
</feature>
<gene>
    <name evidence="5" type="ORF">GGQ63_003365</name>
</gene>
<evidence type="ECO:0000256" key="1">
    <source>
        <dbReference type="ARBA" id="ARBA00023015"/>
    </source>
</evidence>
<keyword evidence="6" id="KW-1185">Reference proteome</keyword>
<dbReference type="PANTHER" id="PTHR33204:SF39">
    <property type="entry name" value="TRANSCRIPTIONAL REGULATORY PROTEIN"/>
    <property type="match status" value="1"/>
</dbReference>
<dbReference type="GO" id="GO:0003677">
    <property type="term" value="F:DNA binding"/>
    <property type="evidence" value="ECO:0007669"/>
    <property type="project" value="UniProtKB-KW"/>
</dbReference>